<evidence type="ECO:0000256" key="1">
    <source>
        <dbReference type="ARBA" id="ARBA00004635"/>
    </source>
</evidence>
<feature type="chain" id="PRO_5046231611" description="Lipoprotein" evidence="7">
    <location>
        <begin position="20"/>
        <end position="268"/>
    </location>
</feature>
<dbReference type="CDD" id="cd13597">
    <property type="entry name" value="PBP2_lipoprotein_Tp32"/>
    <property type="match status" value="1"/>
</dbReference>
<dbReference type="InterPro" id="IPR004872">
    <property type="entry name" value="Lipoprotein_NlpA"/>
</dbReference>
<protein>
    <recommendedName>
        <fullName evidence="6">Lipoprotein</fullName>
    </recommendedName>
</protein>
<evidence type="ECO:0000256" key="5">
    <source>
        <dbReference type="ARBA" id="ARBA00023288"/>
    </source>
</evidence>
<evidence type="ECO:0000256" key="7">
    <source>
        <dbReference type="SAM" id="SignalP"/>
    </source>
</evidence>
<dbReference type="PANTHER" id="PTHR30429:SF0">
    <property type="entry name" value="METHIONINE-BINDING LIPOPROTEIN METQ"/>
    <property type="match status" value="1"/>
</dbReference>
<evidence type="ECO:0000313" key="8">
    <source>
        <dbReference type="EMBL" id="MCQ4923569.1"/>
    </source>
</evidence>
<gene>
    <name evidence="8" type="ORF">NE686_10755</name>
</gene>
<comment type="caution">
    <text evidence="8">The sequence shown here is derived from an EMBL/GenBank/DDBJ whole genome shotgun (WGS) entry which is preliminary data.</text>
</comment>
<evidence type="ECO:0000256" key="4">
    <source>
        <dbReference type="ARBA" id="ARBA00023139"/>
    </source>
</evidence>
<evidence type="ECO:0000256" key="3">
    <source>
        <dbReference type="ARBA" id="ARBA00023136"/>
    </source>
</evidence>
<dbReference type="PANTHER" id="PTHR30429">
    <property type="entry name" value="D-METHIONINE-BINDING LIPOPROTEIN METQ"/>
    <property type="match status" value="1"/>
</dbReference>
<evidence type="ECO:0000313" key="9">
    <source>
        <dbReference type="Proteomes" id="UP001524478"/>
    </source>
</evidence>
<dbReference type="Proteomes" id="UP001524478">
    <property type="component" value="Unassembled WGS sequence"/>
</dbReference>
<reference evidence="8 9" key="1">
    <citation type="submission" date="2022-06" db="EMBL/GenBank/DDBJ databases">
        <title>Isolation of gut microbiota from human fecal samples.</title>
        <authorList>
            <person name="Pamer E.G."/>
            <person name="Barat B."/>
            <person name="Waligurski E."/>
            <person name="Medina S."/>
            <person name="Paddock L."/>
            <person name="Mostad J."/>
        </authorList>
    </citation>
    <scope>NUCLEOTIDE SEQUENCE [LARGE SCALE GENOMIC DNA]</scope>
    <source>
        <strain evidence="8 9">DFI.7.95</strain>
    </source>
</reference>
<evidence type="ECO:0000256" key="2">
    <source>
        <dbReference type="ARBA" id="ARBA00022729"/>
    </source>
</evidence>
<evidence type="ECO:0000256" key="6">
    <source>
        <dbReference type="PIRNR" id="PIRNR002854"/>
    </source>
</evidence>
<accession>A0ABT1SAS3</accession>
<dbReference type="Pfam" id="PF03180">
    <property type="entry name" value="Lipoprotein_9"/>
    <property type="match status" value="1"/>
</dbReference>
<sequence>MKKLLSLVLIVVLSLSVLAGCSSKPSETNKIKIGVSPDPHAKLVSLVVDDLKKEGIEIEIIEFAADYVTPNLSLNDGDIDANFFQHEPYFNDFKAKQNLDLVSLGKIHVEPMALYSSKYKSIDEIPDGAVIAIPNDTVNGGRALLLLEANGLIKLKDDVGYAANEKTDIVDNPKNIKFKALEAAFLPTTLDDVDGAIINGNYALEGGLNPVKDGLLIEGGESPYANLIAVRTGEETQDKFVKLLKALQSEKVKKYIEENYDGAVVPAF</sequence>
<name>A0ABT1SAS3_9FIRM</name>
<keyword evidence="3" id="KW-0472">Membrane</keyword>
<dbReference type="RefSeq" id="WP_216561761.1">
    <property type="nucleotide sequence ID" value="NZ_CP172320.1"/>
</dbReference>
<feature type="signal peptide" evidence="7">
    <location>
        <begin position="1"/>
        <end position="19"/>
    </location>
</feature>
<keyword evidence="2 7" id="KW-0732">Signal</keyword>
<dbReference type="PIRSF" id="PIRSF002854">
    <property type="entry name" value="MetQ"/>
    <property type="match status" value="1"/>
</dbReference>
<dbReference type="EMBL" id="JANGAC010000007">
    <property type="protein sequence ID" value="MCQ4923569.1"/>
    <property type="molecule type" value="Genomic_DNA"/>
</dbReference>
<keyword evidence="4" id="KW-0564">Palmitate</keyword>
<comment type="similarity">
    <text evidence="6">Belongs to the nlpA lipoprotein family.</text>
</comment>
<dbReference type="PROSITE" id="PS51257">
    <property type="entry name" value="PROKAR_LIPOPROTEIN"/>
    <property type="match status" value="1"/>
</dbReference>
<keyword evidence="9" id="KW-1185">Reference proteome</keyword>
<comment type="subcellular location">
    <subcellularLocation>
        <location evidence="1">Membrane</location>
        <topology evidence="1">Lipid-anchor</topology>
    </subcellularLocation>
</comment>
<keyword evidence="5 6" id="KW-0449">Lipoprotein</keyword>
<organism evidence="8 9">
    <name type="scientific">Tissierella carlieri</name>
    <dbReference type="NCBI Taxonomy" id="689904"/>
    <lineage>
        <taxon>Bacteria</taxon>
        <taxon>Bacillati</taxon>
        <taxon>Bacillota</taxon>
        <taxon>Tissierellia</taxon>
        <taxon>Tissierellales</taxon>
        <taxon>Tissierellaceae</taxon>
        <taxon>Tissierella</taxon>
    </lineage>
</organism>
<proteinExistence type="inferred from homology"/>